<keyword evidence="5" id="KW-0597">Phosphoprotein</keyword>
<dbReference type="InterPro" id="IPR050736">
    <property type="entry name" value="Sensor_HK_Regulatory"/>
</dbReference>
<evidence type="ECO:0000256" key="2">
    <source>
        <dbReference type="ARBA" id="ARBA00004651"/>
    </source>
</evidence>
<dbReference type="Proteomes" id="UP000198661">
    <property type="component" value="Unassembled WGS sequence"/>
</dbReference>
<protein>
    <recommendedName>
        <fullName evidence="3">histidine kinase</fullName>
        <ecNumber evidence="3">2.7.13.3</ecNumber>
    </recommendedName>
</protein>
<proteinExistence type="predicted"/>
<evidence type="ECO:0000259" key="16">
    <source>
        <dbReference type="PROSITE" id="PS50885"/>
    </source>
</evidence>
<comment type="subcellular location">
    <subcellularLocation>
        <location evidence="2">Cell membrane</location>
        <topology evidence="2">Multi-pass membrane protein</topology>
    </subcellularLocation>
</comment>
<dbReference type="RefSeq" id="WP_092036590.1">
    <property type="nucleotide sequence ID" value="NZ_FOOK01000006.1"/>
</dbReference>
<evidence type="ECO:0000256" key="12">
    <source>
        <dbReference type="ARBA" id="ARBA00023012"/>
    </source>
</evidence>
<comment type="catalytic activity">
    <reaction evidence="1">
        <text>ATP + protein L-histidine = ADP + protein N-phospho-L-histidine.</text>
        <dbReference type="EC" id="2.7.13.3"/>
    </reaction>
</comment>
<dbReference type="PROSITE" id="PS50885">
    <property type="entry name" value="HAMP"/>
    <property type="match status" value="1"/>
</dbReference>
<dbReference type="PANTHER" id="PTHR43711">
    <property type="entry name" value="TWO-COMPONENT HISTIDINE KINASE"/>
    <property type="match status" value="1"/>
</dbReference>
<organism evidence="17 18">
    <name type="scientific">Planifilum fulgidum</name>
    <dbReference type="NCBI Taxonomy" id="201973"/>
    <lineage>
        <taxon>Bacteria</taxon>
        <taxon>Bacillati</taxon>
        <taxon>Bacillota</taxon>
        <taxon>Bacilli</taxon>
        <taxon>Bacillales</taxon>
        <taxon>Thermoactinomycetaceae</taxon>
        <taxon>Planifilum</taxon>
    </lineage>
</organism>
<dbReference type="GO" id="GO:0005886">
    <property type="term" value="C:plasma membrane"/>
    <property type="evidence" value="ECO:0007669"/>
    <property type="project" value="UniProtKB-SubCell"/>
</dbReference>
<evidence type="ECO:0000256" key="3">
    <source>
        <dbReference type="ARBA" id="ARBA00012438"/>
    </source>
</evidence>
<evidence type="ECO:0000256" key="9">
    <source>
        <dbReference type="ARBA" id="ARBA00022777"/>
    </source>
</evidence>
<dbReference type="Pfam" id="PF00512">
    <property type="entry name" value="HisKA"/>
    <property type="match status" value="1"/>
</dbReference>
<dbReference type="SUPFAM" id="SSF55874">
    <property type="entry name" value="ATPase domain of HSP90 chaperone/DNA topoisomerase II/histidine kinase"/>
    <property type="match status" value="1"/>
</dbReference>
<evidence type="ECO:0000256" key="14">
    <source>
        <dbReference type="SAM" id="Coils"/>
    </source>
</evidence>
<dbReference type="AlphaFoldDB" id="A0A1I2LZC9"/>
<evidence type="ECO:0000256" key="13">
    <source>
        <dbReference type="ARBA" id="ARBA00023136"/>
    </source>
</evidence>
<dbReference type="EMBL" id="FOOK01000006">
    <property type="protein sequence ID" value="SFF84593.1"/>
    <property type="molecule type" value="Genomic_DNA"/>
</dbReference>
<keyword evidence="9 17" id="KW-0418">Kinase</keyword>
<evidence type="ECO:0000313" key="17">
    <source>
        <dbReference type="EMBL" id="SFF84593.1"/>
    </source>
</evidence>
<evidence type="ECO:0000256" key="11">
    <source>
        <dbReference type="ARBA" id="ARBA00022989"/>
    </source>
</evidence>
<reference evidence="17 18" key="1">
    <citation type="submission" date="2016-10" db="EMBL/GenBank/DDBJ databases">
        <authorList>
            <person name="de Groot N.N."/>
        </authorList>
    </citation>
    <scope>NUCLEOTIDE SEQUENCE [LARGE SCALE GENOMIC DNA]</scope>
    <source>
        <strain evidence="17 18">DSM 44945</strain>
    </source>
</reference>
<dbReference type="InterPro" id="IPR005467">
    <property type="entry name" value="His_kinase_dom"/>
</dbReference>
<dbReference type="OrthoDB" id="9792991at2"/>
<keyword evidence="10" id="KW-0067">ATP-binding</keyword>
<keyword evidence="14" id="KW-0175">Coiled coil</keyword>
<evidence type="ECO:0000256" key="5">
    <source>
        <dbReference type="ARBA" id="ARBA00022553"/>
    </source>
</evidence>
<dbReference type="InterPro" id="IPR004358">
    <property type="entry name" value="Sig_transdc_His_kin-like_C"/>
</dbReference>
<feature type="domain" description="Histidine kinase" evidence="15">
    <location>
        <begin position="89"/>
        <end position="307"/>
    </location>
</feature>
<dbReference type="InterPro" id="IPR003660">
    <property type="entry name" value="HAMP_dom"/>
</dbReference>
<dbReference type="GO" id="GO:0000155">
    <property type="term" value="F:phosphorelay sensor kinase activity"/>
    <property type="evidence" value="ECO:0007669"/>
    <property type="project" value="InterPro"/>
</dbReference>
<accession>A0A1I2LZC9</accession>
<keyword evidence="8" id="KW-0547">Nucleotide-binding</keyword>
<dbReference type="CDD" id="cd00082">
    <property type="entry name" value="HisKA"/>
    <property type="match status" value="1"/>
</dbReference>
<dbReference type="Gene3D" id="3.30.565.10">
    <property type="entry name" value="Histidine kinase-like ATPase, C-terminal domain"/>
    <property type="match status" value="1"/>
</dbReference>
<evidence type="ECO:0000256" key="10">
    <source>
        <dbReference type="ARBA" id="ARBA00022840"/>
    </source>
</evidence>
<keyword evidence="18" id="KW-1185">Reference proteome</keyword>
<feature type="domain" description="HAMP" evidence="16">
    <location>
        <begin position="21"/>
        <end position="74"/>
    </location>
</feature>
<dbReference type="InterPro" id="IPR036097">
    <property type="entry name" value="HisK_dim/P_sf"/>
</dbReference>
<evidence type="ECO:0000256" key="7">
    <source>
        <dbReference type="ARBA" id="ARBA00022692"/>
    </source>
</evidence>
<dbReference type="STRING" id="201973.SAMN04488025_106122"/>
<dbReference type="GO" id="GO:0005524">
    <property type="term" value="F:ATP binding"/>
    <property type="evidence" value="ECO:0007669"/>
    <property type="project" value="UniProtKB-KW"/>
</dbReference>
<evidence type="ECO:0000256" key="4">
    <source>
        <dbReference type="ARBA" id="ARBA00022475"/>
    </source>
</evidence>
<dbReference type="SMART" id="SM00388">
    <property type="entry name" value="HisKA"/>
    <property type="match status" value="1"/>
</dbReference>
<keyword evidence="4" id="KW-1003">Cell membrane</keyword>
<dbReference type="SMART" id="SM00387">
    <property type="entry name" value="HATPase_c"/>
    <property type="match status" value="1"/>
</dbReference>
<sequence length="320" mass="36587">MTVAAAGILLFFVLLLWLVHLRRSRQIRQMADTLEAFAENNRNLRIRLFTKDPALTLLALRINRLAEQFQGMEERTAYLEAERKRLLTHVSHDLRTPLTSLLGYVEALRRDPDLTEGDRAEYLEVIEEKAKRLTVLINDFFELAKLEAGDTEIRLRPMDVCERVRESVLTFYREITEAELTPEIRIPDGEILVLGDPYATERILNNLIGNALRYGREGGVIGVGVREEESCVWVEVWDRGPGIAEEELPRIFDRLHTGDRSRNPHMRGSGLGLTIVKQLVEKQKGEIRVASDPHRKTVFSFSLMKAKESGSRIPDPLPPL</sequence>
<dbReference type="InterPro" id="IPR036890">
    <property type="entry name" value="HATPase_C_sf"/>
</dbReference>
<dbReference type="PANTHER" id="PTHR43711:SF1">
    <property type="entry name" value="HISTIDINE KINASE 1"/>
    <property type="match status" value="1"/>
</dbReference>
<evidence type="ECO:0000259" key="15">
    <source>
        <dbReference type="PROSITE" id="PS50109"/>
    </source>
</evidence>
<dbReference type="EC" id="2.7.13.3" evidence="3"/>
<gene>
    <name evidence="17" type="ORF">SAMN04488025_106122</name>
</gene>
<evidence type="ECO:0000256" key="6">
    <source>
        <dbReference type="ARBA" id="ARBA00022679"/>
    </source>
</evidence>
<dbReference type="InterPro" id="IPR003594">
    <property type="entry name" value="HATPase_dom"/>
</dbReference>
<dbReference type="Gene3D" id="1.10.287.130">
    <property type="match status" value="1"/>
</dbReference>
<dbReference type="InterPro" id="IPR003661">
    <property type="entry name" value="HisK_dim/P_dom"/>
</dbReference>
<keyword evidence="6" id="KW-0808">Transferase</keyword>
<evidence type="ECO:0000313" key="18">
    <source>
        <dbReference type="Proteomes" id="UP000198661"/>
    </source>
</evidence>
<dbReference type="Pfam" id="PF02518">
    <property type="entry name" value="HATPase_c"/>
    <property type="match status" value="1"/>
</dbReference>
<evidence type="ECO:0000256" key="1">
    <source>
        <dbReference type="ARBA" id="ARBA00000085"/>
    </source>
</evidence>
<feature type="coiled-coil region" evidence="14">
    <location>
        <begin position="27"/>
        <end position="82"/>
    </location>
</feature>
<keyword evidence="13" id="KW-0472">Membrane</keyword>
<keyword evidence="7" id="KW-0812">Transmembrane</keyword>
<dbReference type="FunFam" id="1.10.287.130:FF:000001">
    <property type="entry name" value="Two-component sensor histidine kinase"/>
    <property type="match status" value="1"/>
</dbReference>
<keyword evidence="11" id="KW-1133">Transmembrane helix</keyword>
<dbReference type="PROSITE" id="PS50109">
    <property type="entry name" value="HIS_KIN"/>
    <property type="match status" value="1"/>
</dbReference>
<keyword evidence="12" id="KW-0902">Two-component regulatory system</keyword>
<name>A0A1I2LZC9_9BACL</name>
<dbReference type="PRINTS" id="PR00344">
    <property type="entry name" value="BCTRLSENSOR"/>
</dbReference>
<dbReference type="FunFam" id="3.30.565.10:FF:000013">
    <property type="entry name" value="Two-component sensor histidine kinase"/>
    <property type="match status" value="1"/>
</dbReference>
<dbReference type="SUPFAM" id="SSF47384">
    <property type="entry name" value="Homodimeric domain of signal transducing histidine kinase"/>
    <property type="match status" value="1"/>
</dbReference>
<evidence type="ECO:0000256" key="8">
    <source>
        <dbReference type="ARBA" id="ARBA00022741"/>
    </source>
</evidence>